<organism evidence="1 2">
    <name type="scientific">Pectobacterium phage phiTE</name>
    <dbReference type="NCBI Taxonomy" id="1116482"/>
    <lineage>
        <taxon>Viruses</taxon>
        <taxon>Duplodnaviria</taxon>
        <taxon>Heunggongvirae</taxon>
        <taxon>Uroviricota</taxon>
        <taxon>Caudoviricetes</taxon>
        <taxon>Vequintavirinae</taxon>
        <taxon>Certrevirus</taxon>
        <taxon>Certrevirus phiTE</taxon>
    </lineage>
</organism>
<evidence type="ECO:0000313" key="1">
    <source>
        <dbReference type="EMBL" id="AEZ66280.1"/>
    </source>
</evidence>
<reference evidence="1 2" key="2">
    <citation type="journal article" date="2012" name="PLoS Genet.">
        <title>Viral evasion of a bacterial suicide system by RNA-based molecular mimicry enables infectious altruism.</title>
        <authorList>
            <person name="Blower T.R."/>
            <person name="Evans T.J."/>
            <person name="Przybilski R."/>
            <person name="Fineran P.C."/>
            <person name="Salmond G.P."/>
        </authorList>
    </citation>
    <scope>NUCLEOTIDE SEQUENCE [LARGE SCALE GENOMIC DNA]</scope>
</reference>
<reference evidence="2" key="1">
    <citation type="submission" date="2011-11" db="EMBL/GenBank/DDBJ databases">
        <title>Escape from toxin-antitoxin mediated abortive infection can occur by recombination within a generalized transducing phage of Pectobacterium atrosepticum.</title>
        <authorList>
            <person name="Blower T.R."/>
            <person name="Evans T.J."/>
            <person name="Przybilski R."/>
            <person name="Fineran P.C."/>
            <person name="Salmond G.P.C."/>
        </authorList>
    </citation>
    <scope>NUCLEOTIDE SEQUENCE [LARGE SCALE GENOMIC DNA]</scope>
</reference>
<dbReference type="EMBL" id="JQ015307">
    <property type="protein sequence ID" value="AEZ66280.1"/>
    <property type="molecule type" value="Genomic_DNA"/>
</dbReference>
<evidence type="ECO:0000313" key="2">
    <source>
        <dbReference type="Proteomes" id="UP000010999"/>
    </source>
</evidence>
<accession>K9L553</accession>
<dbReference type="OrthoDB" id="28363at10239"/>
<name>K9L553_9CAUD</name>
<dbReference type="KEGG" id="vg:14515309"/>
<dbReference type="RefSeq" id="YP_007392576.1">
    <property type="nucleotide sequence ID" value="NC_020201.1"/>
</dbReference>
<proteinExistence type="predicted"/>
<keyword evidence="2" id="KW-1185">Reference proteome</keyword>
<protein>
    <submittedName>
        <fullName evidence="1">Uncharacterized protein</fullName>
    </submittedName>
</protein>
<dbReference type="GeneID" id="14515309"/>
<sequence length="76" mass="8311">MKLKCTNVITDFNKVFPKGQIFTASELKNGFCDVEGARPKRNGTPWTGVLSLGHVVVLGVAKFEILPEESNDSTDD</sequence>
<dbReference type="Proteomes" id="UP000010999">
    <property type="component" value="Segment"/>
</dbReference>
<gene>
    <name evidence="1" type="ORF">phiTE_114</name>
</gene>